<accession>A0A8D3X3A8</accession>
<dbReference type="KEGG" id="bmh:BMWSH_4695"/>
<evidence type="ECO:0000313" key="1">
    <source>
        <dbReference type="EMBL" id="AEN91573.1"/>
    </source>
</evidence>
<protein>
    <submittedName>
        <fullName evidence="1">Uncharacterized protein</fullName>
    </submittedName>
</protein>
<gene>
    <name evidence="1" type="ORF">BMWSH_4695</name>
</gene>
<dbReference type="AlphaFoldDB" id="A0A8D3X3A8"/>
<evidence type="ECO:0000313" key="2">
    <source>
        <dbReference type="Proteomes" id="UP000001283"/>
    </source>
</evidence>
<proteinExistence type="predicted"/>
<name>A0A8D3X3A8_PRIMW</name>
<dbReference type="Proteomes" id="UP000001283">
    <property type="component" value="Chromosome"/>
</dbReference>
<organism evidence="1 2">
    <name type="scientific">Priestia megaterium (strain WSH-002)</name>
    <name type="common">Bacillus megaterium</name>
    <dbReference type="NCBI Taxonomy" id="1006007"/>
    <lineage>
        <taxon>Bacteria</taxon>
        <taxon>Bacillati</taxon>
        <taxon>Bacillota</taxon>
        <taxon>Bacilli</taxon>
        <taxon>Bacillales</taxon>
        <taxon>Bacillaceae</taxon>
        <taxon>Priestia</taxon>
    </lineage>
</organism>
<reference evidence="1 2" key="1">
    <citation type="journal article" date="2011" name="J. Bacteriol.">
        <title>Complete genome sequence of the industrial strain Bacillus megaterium WSH-002.</title>
        <authorList>
            <person name="Liu L."/>
            <person name="Li Y."/>
            <person name="Zhang J."/>
            <person name="Zou W."/>
            <person name="Zhou Z."/>
            <person name="Liu J."/>
            <person name="Li X."/>
            <person name="Wang L."/>
            <person name="Chen J."/>
        </authorList>
    </citation>
    <scope>NUCLEOTIDE SEQUENCE [LARGE SCALE GENOMIC DNA]</scope>
    <source>
        <strain evidence="1 2">WSH-002</strain>
    </source>
</reference>
<dbReference type="EMBL" id="CP003017">
    <property type="protein sequence ID" value="AEN91573.1"/>
    <property type="molecule type" value="Genomic_DNA"/>
</dbReference>
<sequence>MSIHVFSSKRSFIFSRKGDFYLVVLNNGCNLSVTLHHSLPFLSFSWCCTFILLT</sequence>